<keyword evidence="2" id="KW-1185">Reference proteome</keyword>
<protein>
    <submittedName>
        <fullName evidence="1">Uncharacterized protein</fullName>
    </submittedName>
</protein>
<name>A0A9J5WB03_SOLCO</name>
<proteinExistence type="predicted"/>
<comment type="caution">
    <text evidence="1">The sequence shown here is derived from an EMBL/GenBank/DDBJ whole genome shotgun (WGS) entry which is preliminary data.</text>
</comment>
<evidence type="ECO:0000313" key="1">
    <source>
        <dbReference type="EMBL" id="KAG5572738.1"/>
    </source>
</evidence>
<accession>A0A9J5WB03</accession>
<dbReference type="EMBL" id="JACXVP010000012">
    <property type="protein sequence ID" value="KAG5572738.1"/>
    <property type="molecule type" value="Genomic_DNA"/>
</dbReference>
<evidence type="ECO:0000313" key="2">
    <source>
        <dbReference type="Proteomes" id="UP000824120"/>
    </source>
</evidence>
<reference evidence="1 2" key="1">
    <citation type="submission" date="2020-09" db="EMBL/GenBank/DDBJ databases">
        <title>De no assembly of potato wild relative species, Solanum commersonii.</title>
        <authorList>
            <person name="Cho K."/>
        </authorList>
    </citation>
    <scope>NUCLEOTIDE SEQUENCE [LARGE SCALE GENOMIC DNA]</scope>
    <source>
        <strain evidence="1">LZ3.2</strain>
        <tissue evidence="1">Leaf</tissue>
    </source>
</reference>
<dbReference type="AlphaFoldDB" id="A0A9J5WB03"/>
<gene>
    <name evidence="1" type="ORF">H5410_062504</name>
</gene>
<sequence length="131" mass="15155">MVNQELHDYFISYVAFKDVCHSNGLPYHLNISILVIKSTVMEYMEELRGNTIHSLLSWENISFIVAFQKQETWTTSTSIHMRNQDLRRELTSHVIQVQDSKNQNKANILEKTLFIESGTHSQTIKIKGCIG</sequence>
<organism evidence="1 2">
    <name type="scientific">Solanum commersonii</name>
    <name type="common">Commerson's wild potato</name>
    <name type="synonym">Commerson's nightshade</name>
    <dbReference type="NCBI Taxonomy" id="4109"/>
    <lineage>
        <taxon>Eukaryota</taxon>
        <taxon>Viridiplantae</taxon>
        <taxon>Streptophyta</taxon>
        <taxon>Embryophyta</taxon>
        <taxon>Tracheophyta</taxon>
        <taxon>Spermatophyta</taxon>
        <taxon>Magnoliopsida</taxon>
        <taxon>eudicotyledons</taxon>
        <taxon>Gunneridae</taxon>
        <taxon>Pentapetalae</taxon>
        <taxon>asterids</taxon>
        <taxon>lamiids</taxon>
        <taxon>Solanales</taxon>
        <taxon>Solanaceae</taxon>
        <taxon>Solanoideae</taxon>
        <taxon>Solaneae</taxon>
        <taxon>Solanum</taxon>
    </lineage>
</organism>
<dbReference type="Proteomes" id="UP000824120">
    <property type="component" value="Chromosome 12"/>
</dbReference>